<feature type="non-terminal residue" evidence="1">
    <location>
        <position position="1"/>
    </location>
</feature>
<accession>A0A382DFZ9</accession>
<gene>
    <name evidence="1" type="ORF">METZ01_LOCUS189836</name>
</gene>
<dbReference type="EMBL" id="UINC01039060">
    <property type="protein sequence ID" value="SVB36982.1"/>
    <property type="molecule type" value="Genomic_DNA"/>
</dbReference>
<protein>
    <submittedName>
        <fullName evidence="1">Uncharacterized protein</fullName>
    </submittedName>
</protein>
<dbReference type="AlphaFoldDB" id="A0A382DFZ9"/>
<sequence length="104" mass="11251">VDSVSTMFAIIIPKNIQATAITAPIPSDGQCIVSLDDCVVVFNDGSLESIFLIFSTRKFSVVLSSSKKKLGTLSFEDGSESGFMFALKNHIDLGLYNIQKSKIT</sequence>
<reference evidence="1" key="1">
    <citation type="submission" date="2018-05" db="EMBL/GenBank/DDBJ databases">
        <authorList>
            <person name="Lanie J.A."/>
            <person name="Ng W.-L."/>
            <person name="Kazmierczak K.M."/>
            <person name="Andrzejewski T.M."/>
            <person name="Davidsen T.M."/>
            <person name="Wayne K.J."/>
            <person name="Tettelin H."/>
            <person name="Glass J.I."/>
            <person name="Rusch D."/>
            <person name="Podicherti R."/>
            <person name="Tsui H.-C.T."/>
            <person name="Winkler M.E."/>
        </authorList>
    </citation>
    <scope>NUCLEOTIDE SEQUENCE</scope>
</reference>
<organism evidence="1">
    <name type="scientific">marine metagenome</name>
    <dbReference type="NCBI Taxonomy" id="408172"/>
    <lineage>
        <taxon>unclassified sequences</taxon>
        <taxon>metagenomes</taxon>
        <taxon>ecological metagenomes</taxon>
    </lineage>
</organism>
<name>A0A382DFZ9_9ZZZZ</name>
<evidence type="ECO:0000313" key="1">
    <source>
        <dbReference type="EMBL" id="SVB36982.1"/>
    </source>
</evidence>
<proteinExistence type="predicted"/>